<reference evidence="2 3" key="1">
    <citation type="submission" date="2018-07" db="EMBL/GenBank/DDBJ databases">
        <authorList>
            <person name="Peeters C."/>
        </authorList>
    </citation>
    <scope>NUCLEOTIDE SEQUENCE [LARGE SCALE GENOMIC DNA]</scope>
    <source>
        <strain evidence="2 3">LMG 30378</strain>
    </source>
</reference>
<dbReference type="Proteomes" id="UP000289465">
    <property type="component" value="Unassembled WGS sequence"/>
</dbReference>
<dbReference type="RefSeq" id="WP_129246868.1">
    <property type="nucleotide sequence ID" value="NZ_UFQC01000065.1"/>
</dbReference>
<dbReference type="InterPro" id="IPR036390">
    <property type="entry name" value="WH_DNA-bd_sf"/>
</dbReference>
<evidence type="ECO:0000313" key="2">
    <source>
        <dbReference type="EMBL" id="SSW73799.1"/>
    </source>
</evidence>
<feature type="domain" description="HTH marR-type" evidence="1">
    <location>
        <begin position="1"/>
        <end position="161"/>
    </location>
</feature>
<dbReference type="InterPro" id="IPR000835">
    <property type="entry name" value="HTH_MarR-typ"/>
</dbReference>
<dbReference type="GO" id="GO:0006950">
    <property type="term" value="P:response to stress"/>
    <property type="evidence" value="ECO:0007669"/>
    <property type="project" value="TreeGrafter"/>
</dbReference>
<dbReference type="Gene3D" id="1.10.10.10">
    <property type="entry name" value="Winged helix-like DNA-binding domain superfamily/Winged helix DNA-binding domain"/>
    <property type="match status" value="1"/>
</dbReference>
<dbReference type="PANTHER" id="PTHR33164">
    <property type="entry name" value="TRANSCRIPTIONAL REGULATOR, MARR FAMILY"/>
    <property type="match status" value="1"/>
</dbReference>
<dbReference type="GO" id="GO:0003700">
    <property type="term" value="F:DNA-binding transcription factor activity"/>
    <property type="evidence" value="ECO:0007669"/>
    <property type="project" value="InterPro"/>
</dbReference>
<dbReference type="SUPFAM" id="SSF46785">
    <property type="entry name" value="Winged helix' DNA-binding domain"/>
    <property type="match status" value="1"/>
</dbReference>
<sequence>MFELKDLPSYDTLAAFGAAYGNPDVDGLHTWLVWASATNEMLSAFEGNLARNGGLSQSQFFVLLLLKRNPGGLSVGALAQGVAVTSQTMTRIIDRMEGAGLCLRAPDPEDRRAWLIRLAPPGDELLGQALPAHYAWVANLMRHFSAEERQMLNQLMHKLHAAGLAAE</sequence>
<dbReference type="InterPro" id="IPR039422">
    <property type="entry name" value="MarR/SlyA-like"/>
</dbReference>
<protein>
    <submittedName>
        <fullName evidence="2">HTH-type transcriptional regulator MhqR</fullName>
    </submittedName>
</protein>
<gene>
    <name evidence="2" type="primary">mhqR_2</name>
    <name evidence="2" type="ORF">AVE30378_06146</name>
</gene>
<accession>A0A446D0Z4</accession>
<proteinExistence type="predicted"/>
<organism evidence="2 3">
    <name type="scientific">Achromobacter veterisilvae</name>
    <dbReference type="NCBI Taxonomy" id="2069367"/>
    <lineage>
        <taxon>Bacteria</taxon>
        <taxon>Pseudomonadati</taxon>
        <taxon>Pseudomonadota</taxon>
        <taxon>Betaproteobacteria</taxon>
        <taxon>Burkholderiales</taxon>
        <taxon>Alcaligenaceae</taxon>
        <taxon>Achromobacter</taxon>
    </lineage>
</organism>
<dbReference type="OrthoDB" id="9787636at2"/>
<evidence type="ECO:0000313" key="3">
    <source>
        <dbReference type="Proteomes" id="UP000289465"/>
    </source>
</evidence>
<dbReference type="PROSITE" id="PS50995">
    <property type="entry name" value="HTH_MARR_2"/>
    <property type="match status" value="1"/>
</dbReference>
<dbReference type="PANTHER" id="PTHR33164:SF43">
    <property type="entry name" value="HTH-TYPE TRANSCRIPTIONAL REPRESSOR YETL"/>
    <property type="match status" value="1"/>
</dbReference>
<dbReference type="SMART" id="SM00347">
    <property type="entry name" value="HTH_MARR"/>
    <property type="match status" value="1"/>
</dbReference>
<name>A0A446D0Z4_9BURK</name>
<dbReference type="EMBL" id="UFQC01000065">
    <property type="protein sequence ID" value="SSW73799.1"/>
    <property type="molecule type" value="Genomic_DNA"/>
</dbReference>
<dbReference type="PRINTS" id="PR00598">
    <property type="entry name" value="HTHMARR"/>
</dbReference>
<dbReference type="Pfam" id="PF01047">
    <property type="entry name" value="MarR"/>
    <property type="match status" value="1"/>
</dbReference>
<evidence type="ECO:0000259" key="1">
    <source>
        <dbReference type="PROSITE" id="PS50995"/>
    </source>
</evidence>
<dbReference type="InterPro" id="IPR036388">
    <property type="entry name" value="WH-like_DNA-bd_sf"/>
</dbReference>
<dbReference type="AlphaFoldDB" id="A0A446D0Z4"/>